<reference evidence="3" key="1">
    <citation type="journal article" date="2019" name="Int. J. Syst. Evol. Microbiol.">
        <title>The Global Catalogue of Microorganisms (GCM) 10K type strain sequencing project: providing services to taxonomists for standard genome sequencing and annotation.</title>
        <authorList>
            <consortium name="The Broad Institute Genomics Platform"/>
            <consortium name="The Broad Institute Genome Sequencing Center for Infectious Disease"/>
            <person name="Wu L."/>
            <person name="Ma J."/>
        </authorList>
    </citation>
    <scope>NUCLEOTIDE SEQUENCE [LARGE SCALE GENOMIC DNA]</scope>
    <source>
        <strain evidence="3">JCM 16114</strain>
    </source>
</reference>
<evidence type="ECO:0000256" key="1">
    <source>
        <dbReference type="SAM" id="MobiDB-lite"/>
    </source>
</evidence>
<protein>
    <submittedName>
        <fullName evidence="2">Uncharacterized protein</fullName>
    </submittedName>
</protein>
<name>A0ABP5Q1H7_9ACTN</name>
<dbReference type="RefSeq" id="WP_344496450.1">
    <property type="nucleotide sequence ID" value="NZ_BAAAQX010000078.1"/>
</dbReference>
<dbReference type="Proteomes" id="UP001499843">
    <property type="component" value="Unassembled WGS sequence"/>
</dbReference>
<evidence type="ECO:0000313" key="2">
    <source>
        <dbReference type="EMBL" id="GAA2219724.1"/>
    </source>
</evidence>
<feature type="compositionally biased region" description="Basic and acidic residues" evidence="1">
    <location>
        <begin position="61"/>
        <end position="70"/>
    </location>
</feature>
<feature type="region of interest" description="Disordered" evidence="1">
    <location>
        <begin position="58"/>
        <end position="80"/>
    </location>
</feature>
<proteinExistence type="predicted"/>
<comment type="caution">
    <text evidence="2">The sequence shown here is derived from an EMBL/GenBank/DDBJ whole genome shotgun (WGS) entry which is preliminary data.</text>
</comment>
<accession>A0ABP5Q1H7</accession>
<dbReference type="EMBL" id="BAAAQX010000078">
    <property type="protein sequence ID" value="GAA2219724.1"/>
    <property type="molecule type" value="Genomic_DNA"/>
</dbReference>
<gene>
    <name evidence="2" type="ORF">GCM10009850_121280</name>
</gene>
<sequence>MTVTIIDVISSIILVLGTLACLPPTAARLVRALIPLVRAITELRTAIAKAAECDTGVADGCDDRPGEGDGRSPGLPPGAA</sequence>
<evidence type="ECO:0000313" key="3">
    <source>
        <dbReference type="Proteomes" id="UP001499843"/>
    </source>
</evidence>
<organism evidence="2 3">
    <name type="scientific">Nonomuraea monospora</name>
    <dbReference type="NCBI Taxonomy" id="568818"/>
    <lineage>
        <taxon>Bacteria</taxon>
        <taxon>Bacillati</taxon>
        <taxon>Actinomycetota</taxon>
        <taxon>Actinomycetes</taxon>
        <taxon>Streptosporangiales</taxon>
        <taxon>Streptosporangiaceae</taxon>
        <taxon>Nonomuraea</taxon>
    </lineage>
</organism>
<keyword evidence="3" id="KW-1185">Reference proteome</keyword>